<feature type="chain" id="PRO_5039114148" evidence="1">
    <location>
        <begin position="23"/>
        <end position="143"/>
    </location>
</feature>
<name>A0A2A9ENU9_9MICO</name>
<gene>
    <name evidence="3" type="ORF">ATJ97_2791</name>
</gene>
<dbReference type="EMBL" id="PDJI01000004">
    <property type="protein sequence ID" value="PFG40266.1"/>
    <property type="molecule type" value="Genomic_DNA"/>
</dbReference>
<accession>A0A2A9ENU9</accession>
<proteinExistence type="predicted"/>
<organism evidence="3 4">
    <name type="scientific">Georgenia soli</name>
    <dbReference type="NCBI Taxonomy" id="638953"/>
    <lineage>
        <taxon>Bacteria</taxon>
        <taxon>Bacillati</taxon>
        <taxon>Actinomycetota</taxon>
        <taxon>Actinomycetes</taxon>
        <taxon>Micrococcales</taxon>
        <taxon>Bogoriellaceae</taxon>
        <taxon>Georgenia</taxon>
    </lineage>
</organism>
<sequence>MRARALPLLVAVVALMPLGACSGGAEVVDLKVGDCLDKSELGGTEVTSVETKECSEPHDAEVFGSVTHADGDYPGRAAVEKQAEEECTAKFEEFVGVPYAESKIYFSTLSPTKEGWDRADDRTSLCILLSDKPVSESLKGAAR</sequence>
<protein>
    <submittedName>
        <fullName evidence="3">Putative regulator of septum formation</fullName>
    </submittedName>
</protein>
<evidence type="ECO:0000259" key="2">
    <source>
        <dbReference type="Pfam" id="PF13845"/>
    </source>
</evidence>
<dbReference type="RefSeq" id="WP_098484220.1">
    <property type="nucleotide sequence ID" value="NZ_PDJI01000004.1"/>
</dbReference>
<dbReference type="Pfam" id="PF13845">
    <property type="entry name" value="Septum_form"/>
    <property type="match status" value="1"/>
</dbReference>
<feature type="signal peptide" evidence="1">
    <location>
        <begin position="1"/>
        <end position="22"/>
    </location>
</feature>
<reference evidence="3 4" key="1">
    <citation type="submission" date="2017-10" db="EMBL/GenBank/DDBJ databases">
        <title>Sequencing the genomes of 1000 actinobacteria strains.</title>
        <authorList>
            <person name="Klenk H.-P."/>
        </authorList>
    </citation>
    <scope>NUCLEOTIDE SEQUENCE [LARGE SCALE GENOMIC DNA]</scope>
    <source>
        <strain evidence="3 4">DSM 21838</strain>
    </source>
</reference>
<dbReference type="Proteomes" id="UP000222106">
    <property type="component" value="Unassembled WGS sequence"/>
</dbReference>
<dbReference type="AlphaFoldDB" id="A0A2A9ENU9"/>
<keyword evidence="4" id="KW-1185">Reference proteome</keyword>
<comment type="caution">
    <text evidence="3">The sequence shown here is derived from an EMBL/GenBank/DDBJ whole genome shotgun (WGS) entry which is preliminary data.</text>
</comment>
<keyword evidence="1" id="KW-0732">Signal</keyword>
<feature type="domain" description="Septum formation-related" evidence="2">
    <location>
        <begin position="33"/>
        <end position="134"/>
    </location>
</feature>
<dbReference type="OrthoDB" id="3628931at2"/>
<evidence type="ECO:0000313" key="3">
    <source>
        <dbReference type="EMBL" id="PFG40266.1"/>
    </source>
</evidence>
<dbReference type="InterPro" id="IPR026004">
    <property type="entry name" value="Septum_form"/>
</dbReference>
<evidence type="ECO:0000256" key="1">
    <source>
        <dbReference type="SAM" id="SignalP"/>
    </source>
</evidence>
<evidence type="ECO:0000313" key="4">
    <source>
        <dbReference type="Proteomes" id="UP000222106"/>
    </source>
</evidence>